<reference evidence="3" key="1">
    <citation type="journal article" date="2009" name="Genome Res.">
        <title>Comparative genomic analyses of the human fungal pathogens Coccidioides and their relatives.</title>
        <authorList>
            <person name="Sharpton T.J."/>
            <person name="Stajich J.E."/>
            <person name="Rounsley S.D."/>
            <person name="Gardner M.J."/>
            <person name="Wortman J.R."/>
            <person name="Jordar V.S."/>
            <person name="Maiti R."/>
            <person name="Kodira C.D."/>
            <person name="Neafsey D.E."/>
            <person name="Zeng Q."/>
            <person name="Hung C.-Y."/>
            <person name="McMahan C."/>
            <person name="Muszewska A."/>
            <person name="Grynberg M."/>
            <person name="Mandel M.A."/>
            <person name="Kellner E.M."/>
            <person name="Barker B.M."/>
            <person name="Galgiani J.N."/>
            <person name="Orbach M.J."/>
            <person name="Kirkland T.N."/>
            <person name="Cole G.T."/>
            <person name="Henn M.R."/>
            <person name="Birren B.W."/>
            <person name="Taylor J.W."/>
        </authorList>
    </citation>
    <scope>NUCLEOTIDE SEQUENCE [LARGE SCALE GENOMIC DNA]</scope>
    <source>
        <strain evidence="3">UAMH 1704</strain>
    </source>
</reference>
<dbReference type="RefSeq" id="XP_002544307.1">
    <property type="nucleotide sequence ID" value="XM_002544261.1"/>
</dbReference>
<proteinExistence type="predicted"/>
<dbReference type="AlphaFoldDB" id="C4JLW6"/>
<protein>
    <submittedName>
        <fullName evidence="2">Uncharacterized protein</fullName>
    </submittedName>
</protein>
<dbReference type="GeneID" id="8441421"/>
<dbReference type="KEGG" id="ure:UREG_03824"/>
<feature type="region of interest" description="Disordered" evidence="1">
    <location>
        <begin position="43"/>
        <end position="62"/>
    </location>
</feature>
<name>C4JLW6_UNCRE</name>
<evidence type="ECO:0000313" key="2">
    <source>
        <dbReference type="EMBL" id="EEP78978.1"/>
    </source>
</evidence>
<evidence type="ECO:0000313" key="3">
    <source>
        <dbReference type="Proteomes" id="UP000002058"/>
    </source>
</evidence>
<sequence>MRLARSWPQEKTHSDWLPCSIPPERRVSGYVTLRAAGAGDKHDGCGRGSLAPVPDAKEPLALSSTPQPREIRLGASSITDWTVAGSPGLASSFFTGFGGDQGVNRNTKEQALSAKGATLPDISADPNIKTIEIQRASVFSRHSPDQNHAVPSPTARPREFKCLFGDDTSICSDSAVISPPKLHAVVFSKTTLLASCFFSVLDGRVVCIPQGSRDTGCNVSINSARIRFLANAIYRVSKQGATSIVDCEKALLLHASTVRLAHSTKSTLRNELTGLGGRIRGLRTIEMTQQQGSAHLGHRSEGTAVDSSHPGDPATFAMHSSLDIRSVFPVQRGSAGSRFRFLDFGPASWTAVDVIPIETWPLRK</sequence>
<dbReference type="Proteomes" id="UP000002058">
    <property type="component" value="Unassembled WGS sequence"/>
</dbReference>
<gene>
    <name evidence="2" type="ORF">UREG_03824</name>
</gene>
<dbReference type="InParanoid" id="C4JLW6"/>
<keyword evidence="3" id="KW-1185">Reference proteome</keyword>
<dbReference type="HOGENOM" id="CLU_761178_0_0_1"/>
<organism evidence="2 3">
    <name type="scientific">Uncinocarpus reesii (strain UAMH 1704)</name>
    <dbReference type="NCBI Taxonomy" id="336963"/>
    <lineage>
        <taxon>Eukaryota</taxon>
        <taxon>Fungi</taxon>
        <taxon>Dikarya</taxon>
        <taxon>Ascomycota</taxon>
        <taxon>Pezizomycotina</taxon>
        <taxon>Eurotiomycetes</taxon>
        <taxon>Eurotiomycetidae</taxon>
        <taxon>Onygenales</taxon>
        <taxon>Onygenaceae</taxon>
        <taxon>Uncinocarpus</taxon>
    </lineage>
</organism>
<dbReference type="VEuPathDB" id="FungiDB:UREG_03824"/>
<evidence type="ECO:0000256" key="1">
    <source>
        <dbReference type="SAM" id="MobiDB-lite"/>
    </source>
</evidence>
<dbReference type="EMBL" id="CH476616">
    <property type="protein sequence ID" value="EEP78978.1"/>
    <property type="molecule type" value="Genomic_DNA"/>
</dbReference>
<accession>C4JLW6</accession>